<reference evidence="10" key="1">
    <citation type="submission" date="2015-07" db="EMBL/GenBank/DDBJ databases">
        <title>Draft Genome Sequence of Roseovarius tolerans EL-164, a producer of N-Acylated Alanine Methyl Esters (NAMEs).</title>
        <authorList>
            <person name="Voget S."/>
            <person name="Bruns H."/>
            <person name="Wagner-Doebler I."/>
            <person name="Schulz S."/>
            <person name="Daniel R."/>
        </authorList>
    </citation>
    <scope>NUCLEOTIDE SEQUENCE [LARGE SCALE GENOMIC DNA]</scope>
    <source>
        <strain evidence="10">EL-164</strain>
    </source>
</reference>
<dbReference type="EMBL" id="LGVV01000047">
    <property type="protein sequence ID" value="KNX40581.1"/>
    <property type="molecule type" value="Genomic_DNA"/>
</dbReference>
<dbReference type="GO" id="GO:0005886">
    <property type="term" value="C:plasma membrane"/>
    <property type="evidence" value="ECO:0007669"/>
    <property type="project" value="UniProtKB-SubCell"/>
</dbReference>
<feature type="domain" description="ABC transporter" evidence="8">
    <location>
        <begin position="355"/>
        <end position="601"/>
    </location>
</feature>
<keyword evidence="6 9" id="KW-0067">ATP-binding</keyword>
<name>A0A0L6CS94_9RHOB</name>
<sequence length="680" mass="72532">MAGPPPLIDIRKLCVGFRGRAGAMLPVLHEVDLTVCRGESVGIVGESGSGKSTLALAAMGYLKHGLQKISGDVIYDGAEMFARRPAELAQIRGGQLGLIPQNSGQALTPTMRIGTQIREALHLHCDLPDGQHATRARDLLAQVRLPDPEAILRRYPHELSGGQQQRVAIAMALAGEPDALLLDEPTTGLDVTTQAHILDLLRDLAQSRNMAMVYVSHDLGVIARVCDRVQVLYAGETVLEGPTRAVLRDPAHPYARGLLASIPRLGEKTLPRALDGRPPGPGEPREGCTFAPRCALATEDCRAATPPMIAGGADQMSRCLYPDMVNEITGDQAGTQPHGCPEDSPCALDLAGLSIRYDRPGMFERLRGAPRPPATVDGIDLHLRQGETIGLVGESGSGKSTILKAIAGLLPPASGQITLGDGTALPLTVESRRPDQLRRIQMIFQNPDDSLNPRQSVAEILAQPLRLYFGLTDSALRARAVELLDTVRLGAPYLDRRPGQLSGGEKQRVAVARAFAAGPEIVLCDEITSALDVSVQAAVLDLLNELKAAHKTAFVFVSHDLTVVRALSDRVAVLYQGRICEFGPAAAVYGSPSHPYTSVLLNAVLTPDPDHAPRLMADDVAELAPPAHGCPFQRRCPVKCGTICDTDTPPAQQAGDGHVIRCHIPLDELCARQTGEAPKS</sequence>
<protein>
    <submittedName>
        <fullName evidence="9">Glutathione import ATP-binding protein GsiA</fullName>
        <ecNumber evidence="9">3.6.3.-</ecNumber>
    </submittedName>
</protein>
<proteinExistence type="inferred from homology"/>
<keyword evidence="5" id="KW-0547">Nucleotide-binding</keyword>
<evidence type="ECO:0000259" key="8">
    <source>
        <dbReference type="PROSITE" id="PS50893"/>
    </source>
</evidence>
<evidence type="ECO:0000256" key="2">
    <source>
        <dbReference type="ARBA" id="ARBA00005417"/>
    </source>
</evidence>
<dbReference type="InterPro" id="IPR050388">
    <property type="entry name" value="ABC_Ni/Peptide_Import"/>
</dbReference>
<dbReference type="GO" id="GO:0055085">
    <property type="term" value="P:transmembrane transport"/>
    <property type="evidence" value="ECO:0007669"/>
    <property type="project" value="UniProtKB-ARBA"/>
</dbReference>
<dbReference type="Pfam" id="PF08352">
    <property type="entry name" value="oligo_HPY"/>
    <property type="match status" value="2"/>
</dbReference>
<dbReference type="OrthoDB" id="9802264at2"/>
<dbReference type="SMART" id="SM00382">
    <property type="entry name" value="AAA"/>
    <property type="match status" value="2"/>
</dbReference>
<evidence type="ECO:0000313" key="10">
    <source>
        <dbReference type="Proteomes" id="UP000037046"/>
    </source>
</evidence>
<dbReference type="FunFam" id="3.40.50.300:FF:000016">
    <property type="entry name" value="Oligopeptide ABC transporter ATP-binding component"/>
    <property type="match status" value="1"/>
</dbReference>
<dbReference type="NCBIfam" id="NF008453">
    <property type="entry name" value="PRK11308.1"/>
    <property type="match status" value="2"/>
</dbReference>
<dbReference type="Gene3D" id="3.40.50.300">
    <property type="entry name" value="P-loop containing nucleotide triphosphate hydrolases"/>
    <property type="match status" value="2"/>
</dbReference>
<dbReference type="PANTHER" id="PTHR43297">
    <property type="entry name" value="OLIGOPEPTIDE TRANSPORT ATP-BINDING PROTEIN APPD"/>
    <property type="match status" value="1"/>
</dbReference>
<dbReference type="InterPro" id="IPR003439">
    <property type="entry name" value="ABC_transporter-like_ATP-bd"/>
</dbReference>
<keyword evidence="4" id="KW-1003">Cell membrane</keyword>
<dbReference type="InterPro" id="IPR003593">
    <property type="entry name" value="AAA+_ATPase"/>
</dbReference>
<comment type="similarity">
    <text evidence="2">Belongs to the ABC transporter superfamily.</text>
</comment>
<gene>
    <name evidence="9" type="primary">gsiA_5</name>
    <name evidence="9" type="ORF">ROTO_28720</name>
</gene>
<keyword evidence="9" id="KW-0378">Hydrolase</keyword>
<dbReference type="InterPro" id="IPR017871">
    <property type="entry name" value="ABC_transporter-like_CS"/>
</dbReference>
<evidence type="ECO:0000256" key="6">
    <source>
        <dbReference type="ARBA" id="ARBA00022840"/>
    </source>
</evidence>
<dbReference type="CDD" id="cd03257">
    <property type="entry name" value="ABC_NikE_OppD_transporters"/>
    <property type="match status" value="2"/>
</dbReference>
<dbReference type="RefSeq" id="WP_050663723.1">
    <property type="nucleotide sequence ID" value="NZ_CP118494.1"/>
</dbReference>
<evidence type="ECO:0000256" key="7">
    <source>
        <dbReference type="ARBA" id="ARBA00023136"/>
    </source>
</evidence>
<evidence type="ECO:0000256" key="4">
    <source>
        <dbReference type="ARBA" id="ARBA00022475"/>
    </source>
</evidence>
<dbReference type="InterPro" id="IPR013563">
    <property type="entry name" value="Oligopep_ABC_C"/>
</dbReference>
<dbReference type="SUPFAM" id="SSF52540">
    <property type="entry name" value="P-loop containing nucleoside triphosphate hydrolases"/>
    <property type="match status" value="2"/>
</dbReference>
<dbReference type="InterPro" id="IPR027417">
    <property type="entry name" value="P-loop_NTPase"/>
</dbReference>
<dbReference type="STRING" id="74031.SAMN04488077_109129"/>
<organism evidence="9 10">
    <name type="scientific">Roseovarius tolerans</name>
    <dbReference type="NCBI Taxonomy" id="74031"/>
    <lineage>
        <taxon>Bacteria</taxon>
        <taxon>Pseudomonadati</taxon>
        <taxon>Pseudomonadota</taxon>
        <taxon>Alphaproteobacteria</taxon>
        <taxon>Rhodobacterales</taxon>
        <taxon>Roseobacteraceae</taxon>
        <taxon>Roseovarius</taxon>
    </lineage>
</organism>
<dbReference type="PROSITE" id="PS50893">
    <property type="entry name" value="ABC_TRANSPORTER_2"/>
    <property type="match status" value="2"/>
</dbReference>
<comment type="subcellular location">
    <subcellularLocation>
        <location evidence="1">Cell inner membrane</location>
        <topology evidence="1">Peripheral membrane protein</topology>
    </subcellularLocation>
</comment>
<dbReference type="NCBIfam" id="NF007739">
    <property type="entry name" value="PRK10419.1"/>
    <property type="match status" value="2"/>
</dbReference>
<dbReference type="NCBIfam" id="TIGR01727">
    <property type="entry name" value="oligo_HPY"/>
    <property type="match status" value="2"/>
</dbReference>
<dbReference type="GO" id="GO:0015833">
    <property type="term" value="P:peptide transport"/>
    <property type="evidence" value="ECO:0007669"/>
    <property type="project" value="InterPro"/>
</dbReference>
<evidence type="ECO:0000313" key="9">
    <source>
        <dbReference type="EMBL" id="KNX40581.1"/>
    </source>
</evidence>
<evidence type="ECO:0000256" key="3">
    <source>
        <dbReference type="ARBA" id="ARBA00022448"/>
    </source>
</evidence>
<dbReference type="GO" id="GO:0005524">
    <property type="term" value="F:ATP binding"/>
    <property type="evidence" value="ECO:0007669"/>
    <property type="project" value="UniProtKB-KW"/>
</dbReference>
<dbReference type="PROSITE" id="PS00211">
    <property type="entry name" value="ABC_TRANSPORTER_1"/>
    <property type="match status" value="2"/>
</dbReference>
<keyword evidence="3" id="KW-0813">Transport</keyword>
<dbReference type="AlphaFoldDB" id="A0A0L6CS94"/>
<dbReference type="Pfam" id="PF00005">
    <property type="entry name" value="ABC_tran"/>
    <property type="match status" value="2"/>
</dbReference>
<evidence type="ECO:0000256" key="1">
    <source>
        <dbReference type="ARBA" id="ARBA00004417"/>
    </source>
</evidence>
<keyword evidence="7" id="KW-0472">Membrane</keyword>
<feature type="domain" description="ABC transporter" evidence="8">
    <location>
        <begin position="10"/>
        <end position="259"/>
    </location>
</feature>
<dbReference type="GO" id="GO:0016887">
    <property type="term" value="F:ATP hydrolysis activity"/>
    <property type="evidence" value="ECO:0007669"/>
    <property type="project" value="InterPro"/>
</dbReference>
<dbReference type="PATRIC" id="fig|74031.6.peg.2925"/>
<keyword evidence="10" id="KW-1185">Reference proteome</keyword>
<dbReference type="Proteomes" id="UP000037046">
    <property type="component" value="Unassembled WGS sequence"/>
</dbReference>
<evidence type="ECO:0000256" key="5">
    <source>
        <dbReference type="ARBA" id="ARBA00022741"/>
    </source>
</evidence>
<accession>A0A0L6CS94</accession>
<dbReference type="EC" id="3.6.3.-" evidence="9"/>
<comment type="caution">
    <text evidence="9">The sequence shown here is derived from an EMBL/GenBank/DDBJ whole genome shotgun (WGS) entry which is preliminary data.</text>
</comment>
<dbReference type="PANTHER" id="PTHR43297:SF2">
    <property type="entry name" value="DIPEPTIDE TRANSPORT ATP-BINDING PROTEIN DPPD"/>
    <property type="match status" value="1"/>
</dbReference>